<accession>A0A5M9MMR9</accession>
<name>A0A5M9MMR9_9EURO</name>
<dbReference type="Proteomes" id="UP000324241">
    <property type="component" value="Unassembled WGS sequence"/>
</dbReference>
<dbReference type="EMBL" id="QUQM01000004">
    <property type="protein sequence ID" value="KAA8646724.1"/>
    <property type="molecule type" value="Genomic_DNA"/>
</dbReference>
<reference evidence="1 2" key="1">
    <citation type="submission" date="2019-08" db="EMBL/GenBank/DDBJ databases">
        <title>The genome sequence of a newly discovered highly antifungal drug resistant Aspergillus species, Aspergillus tanneri NIH 1004.</title>
        <authorList>
            <person name="Mounaud S."/>
            <person name="Singh I."/>
            <person name="Joardar V."/>
            <person name="Pakala S."/>
            <person name="Pakala S."/>
            <person name="Venepally P."/>
            <person name="Chung J.K."/>
            <person name="Losada L."/>
            <person name="Nierman W.C."/>
        </authorList>
    </citation>
    <scope>NUCLEOTIDE SEQUENCE [LARGE SCALE GENOMIC DNA]</scope>
    <source>
        <strain evidence="1 2">NIH1004</strain>
    </source>
</reference>
<sequence length="154" mass="17522">MTALPVPSVEAGSVLRGNFDYLKLENVLYWRTLSGGRAAGKFVRLPKDAYTPNFIGLLKQISSHYRGYMYGHEWMSLNNRAKDDYGIDNFPMHNDERALVPSNTERYLAIAGVFNALDHEIALARGWTIALETTRTRLQRAKADRLDNCSSRRL</sequence>
<protein>
    <submittedName>
        <fullName evidence="1">Uncharacterized protein</fullName>
    </submittedName>
</protein>
<gene>
    <name evidence="1" type="ORF">ATNIH1004_005399</name>
</gene>
<dbReference type="RefSeq" id="XP_033426085.1">
    <property type="nucleotide sequence ID" value="XM_033570053.1"/>
</dbReference>
<organism evidence="1 2">
    <name type="scientific">Aspergillus tanneri</name>
    <dbReference type="NCBI Taxonomy" id="1220188"/>
    <lineage>
        <taxon>Eukaryota</taxon>
        <taxon>Fungi</taxon>
        <taxon>Dikarya</taxon>
        <taxon>Ascomycota</taxon>
        <taxon>Pezizomycotina</taxon>
        <taxon>Eurotiomycetes</taxon>
        <taxon>Eurotiomycetidae</taxon>
        <taxon>Eurotiales</taxon>
        <taxon>Aspergillaceae</taxon>
        <taxon>Aspergillus</taxon>
        <taxon>Aspergillus subgen. Circumdati</taxon>
    </lineage>
</organism>
<proteinExistence type="predicted"/>
<dbReference type="OrthoDB" id="4463754at2759"/>
<comment type="caution">
    <text evidence="1">The sequence shown here is derived from an EMBL/GenBank/DDBJ whole genome shotgun (WGS) entry which is preliminary data.</text>
</comment>
<dbReference type="GeneID" id="54328101"/>
<dbReference type="AlphaFoldDB" id="A0A5M9MMR9"/>
<evidence type="ECO:0000313" key="2">
    <source>
        <dbReference type="Proteomes" id="UP000324241"/>
    </source>
</evidence>
<evidence type="ECO:0000313" key="1">
    <source>
        <dbReference type="EMBL" id="KAA8646724.1"/>
    </source>
</evidence>